<name>A0A396S6Z6_9PSED</name>
<organism evidence="1 2">
    <name type="scientific">Pseudomonas jilinensis</name>
    <dbReference type="NCBI Taxonomy" id="2078689"/>
    <lineage>
        <taxon>Bacteria</taxon>
        <taxon>Pseudomonadati</taxon>
        <taxon>Pseudomonadota</taxon>
        <taxon>Gammaproteobacteria</taxon>
        <taxon>Pseudomonadales</taxon>
        <taxon>Pseudomonadaceae</taxon>
        <taxon>Pseudomonas</taxon>
    </lineage>
</organism>
<evidence type="ECO:0000313" key="1">
    <source>
        <dbReference type="EMBL" id="RHW21911.1"/>
    </source>
</evidence>
<sequence>MSDQTMPQDAAIRIQLLRAELGSRFARLRSAFLTLESGDDLAEVRFDLALADVLALIDLVRRDKQLHEDARRYRYLRGNGEEIHAVTALDYVPIFGAELDEAIDDALSQFEGDRDA</sequence>
<proteinExistence type="predicted"/>
<comment type="caution">
    <text evidence="1">The sequence shown here is derived from an EMBL/GenBank/DDBJ whole genome shotgun (WGS) entry which is preliminary data.</text>
</comment>
<dbReference type="EMBL" id="QJSA01000004">
    <property type="protein sequence ID" value="RHW21911.1"/>
    <property type="molecule type" value="Genomic_DNA"/>
</dbReference>
<protein>
    <submittedName>
        <fullName evidence="1">Uncharacterized protein</fullName>
    </submittedName>
</protein>
<reference evidence="1 2" key="1">
    <citation type="submission" date="2018-06" db="EMBL/GenBank/DDBJ databases">
        <title>Pseudomonas jilinensis sp. nov., isolated from the production water of Jilin Oilfield in China.</title>
        <authorList>
            <person name="Wang J."/>
        </authorList>
    </citation>
    <scope>NUCLEOTIDE SEQUENCE [LARGE SCALE GENOMIC DNA]</scope>
    <source>
        <strain evidence="1 2">JS15-10A1</strain>
    </source>
</reference>
<dbReference type="Proteomes" id="UP000265745">
    <property type="component" value="Unassembled WGS sequence"/>
</dbReference>
<accession>A0A396S6Z6</accession>
<keyword evidence="2" id="KW-1185">Reference proteome</keyword>
<evidence type="ECO:0000313" key="2">
    <source>
        <dbReference type="Proteomes" id="UP000265745"/>
    </source>
</evidence>
<dbReference type="RefSeq" id="WP_165443774.1">
    <property type="nucleotide sequence ID" value="NZ_QJSA01000004.1"/>
</dbReference>
<dbReference type="AlphaFoldDB" id="A0A396S6Z6"/>
<gene>
    <name evidence="1" type="ORF">C2846_05470</name>
</gene>